<organism evidence="3">
    <name type="scientific">hydrocarbon metagenome</name>
    <dbReference type="NCBI Taxonomy" id="938273"/>
    <lineage>
        <taxon>unclassified sequences</taxon>
        <taxon>metagenomes</taxon>
        <taxon>ecological metagenomes</taxon>
    </lineage>
</organism>
<proteinExistence type="inferred from homology"/>
<dbReference type="Gene3D" id="3.30.2310.20">
    <property type="entry name" value="RelE-like"/>
    <property type="match status" value="1"/>
</dbReference>
<dbReference type="InterPro" id="IPR007712">
    <property type="entry name" value="RelE/ParE_toxin"/>
</dbReference>
<accession>A0A0W8FRX3</accession>
<evidence type="ECO:0000256" key="2">
    <source>
        <dbReference type="ARBA" id="ARBA00022649"/>
    </source>
</evidence>
<dbReference type="Pfam" id="PF05016">
    <property type="entry name" value="ParE_toxin"/>
    <property type="match status" value="1"/>
</dbReference>
<keyword evidence="2" id="KW-1277">Toxin-antitoxin system</keyword>
<name>A0A0W8FRX3_9ZZZZ</name>
<protein>
    <submittedName>
        <fullName evidence="3">Death on curing protein, doc toxin</fullName>
    </submittedName>
</protein>
<reference evidence="3" key="1">
    <citation type="journal article" date="2015" name="Proc. Natl. Acad. Sci. U.S.A.">
        <title>Networks of energetic and metabolic interactions define dynamics in microbial communities.</title>
        <authorList>
            <person name="Embree M."/>
            <person name="Liu J.K."/>
            <person name="Al-Bassam M.M."/>
            <person name="Zengler K."/>
        </authorList>
    </citation>
    <scope>NUCLEOTIDE SEQUENCE</scope>
</reference>
<dbReference type="EMBL" id="LNQE01000922">
    <property type="protein sequence ID" value="KUG23075.1"/>
    <property type="molecule type" value="Genomic_DNA"/>
</dbReference>
<dbReference type="InterPro" id="IPR035093">
    <property type="entry name" value="RelE/ParE_toxin_dom_sf"/>
</dbReference>
<comment type="caution">
    <text evidence="3">The sequence shown here is derived from an EMBL/GenBank/DDBJ whole genome shotgun (WGS) entry which is preliminary data.</text>
</comment>
<comment type="similarity">
    <text evidence="1">Belongs to the RelE toxin family.</text>
</comment>
<evidence type="ECO:0000313" key="3">
    <source>
        <dbReference type="EMBL" id="KUG23075.1"/>
    </source>
</evidence>
<dbReference type="AlphaFoldDB" id="A0A0W8FRX3"/>
<dbReference type="InterPro" id="IPR051803">
    <property type="entry name" value="TA_system_RelE-like_toxin"/>
</dbReference>
<sequence length="116" mass="13519">MKVIWTQESILQLIEIEDFISNDSPKRAAEFVDEIIDHAQATLPDTPSIGRMVPEINNANIRELIFKKYRIVYRVNKNNIEILTVFEGHRLLRLDEIKNDLQNSFVKSSRDKAHKA</sequence>
<evidence type="ECO:0000256" key="1">
    <source>
        <dbReference type="ARBA" id="ARBA00006226"/>
    </source>
</evidence>
<dbReference type="PANTHER" id="PTHR33755">
    <property type="entry name" value="TOXIN PARE1-RELATED"/>
    <property type="match status" value="1"/>
</dbReference>
<gene>
    <name evidence="3" type="ORF">ASZ90_007152</name>
</gene>